<reference evidence="2" key="3">
    <citation type="submission" date="2016-03" db="UniProtKB">
        <authorList>
            <consortium name="EnsemblProtists"/>
        </authorList>
    </citation>
    <scope>IDENTIFICATION</scope>
</reference>
<sequence length="105" mass="11694">MVKETKFTSMDIEVQNDFDSLTLSDASLPDDISSDGSELFGYEHATRSRKGSMDSDEILLNQELGYYIEGPCREKQLNALRHCIELLSRPVKPEIVSATGGILLL</sequence>
<keyword evidence="3" id="KW-1185">Reference proteome</keyword>
<protein>
    <submittedName>
        <fullName evidence="1 2">Uncharacterized protein</fullName>
    </submittedName>
</protein>
<dbReference type="GeneID" id="17296767"/>
<evidence type="ECO:0000313" key="2">
    <source>
        <dbReference type="EnsemblProtists" id="EKX40002"/>
    </source>
</evidence>
<proteinExistence type="predicted"/>
<dbReference type="RefSeq" id="XP_005826982.1">
    <property type="nucleotide sequence ID" value="XM_005826925.1"/>
</dbReference>
<dbReference type="EMBL" id="JH993035">
    <property type="protein sequence ID" value="EKX40002.1"/>
    <property type="molecule type" value="Genomic_DNA"/>
</dbReference>
<evidence type="ECO:0000313" key="3">
    <source>
        <dbReference type="Proteomes" id="UP000011087"/>
    </source>
</evidence>
<gene>
    <name evidence="1" type="ORF">GUITHDRAFT_154281</name>
</gene>
<reference evidence="3" key="2">
    <citation type="submission" date="2012-11" db="EMBL/GenBank/DDBJ databases">
        <authorList>
            <person name="Kuo A."/>
            <person name="Curtis B.A."/>
            <person name="Tanifuji G."/>
            <person name="Burki F."/>
            <person name="Gruber A."/>
            <person name="Irimia M."/>
            <person name="Maruyama S."/>
            <person name="Arias M.C."/>
            <person name="Ball S.G."/>
            <person name="Gile G.H."/>
            <person name="Hirakawa Y."/>
            <person name="Hopkins J.F."/>
            <person name="Rensing S.A."/>
            <person name="Schmutz J."/>
            <person name="Symeonidi A."/>
            <person name="Elias M."/>
            <person name="Eveleigh R.J."/>
            <person name="Herman E.K."/>
            <person name="Klute M.J."/>
            <person name="Nakayama T."/>
            <person name="Obornik M."/>
            <person name="Reyes-Prieto A."/>
            <person name="Armbrust E.V."/>
            <person name="Aves S.J."/>
            <person name="Beiko R.G."/>
            <person name="Coutinho P."/>
            <person name="Dacks J.B."/>
            <person name="Durnford D.G."/>
            <person name="Fast N.M."/>
            <person name="Green B.R."/>
            <person name="Grisdale C."/>
            <person name="Hempe F."/>
            <person name="Henrissat B."/>
            <person name="Hoppner M.P."/>
            <person name="Ishida K.-I."/>
            <person name="Kim E."/>
            <person name="Koreny L."/>
            <person name="Kroth P.G."/>
            <person name="Liu Y."/>
            <person name="Malik S.-B."/>
            <person name="Maier U.G."/>
            <person name="McRose D."/>
            <person name="Mock T."/>
            <person name="Neilson J.A."/>
            <person name="Onodera N.T."/>
            <person name="Poole A.M."/>
            <person name="Pritham E.J."/>
            <person name="Richards T.A."/>
            <person name="Rocap G."/>
            <person name="Roy S.W."/>
            <person name="Sarai C."/>
            <person name="Schaack S."/>
            <person name="Shirato S."/>
            <person name="Slamovits C.H."/>
            <person name="Spencer D.F."/>
            <person name="Suzuki S."/>
            <person name="Worden A.Z."/>
            <person name="Zauner S."/>
            <person name="Barry K."/>
            <person name="Bell C."/>
            <person name="Bharti A.K."/>
            <person name="Crow J.A."/>
            <person name="Grimwood J."/>
            <person name="Kramer R."/>
            <person name="Lindquist E."/>
            <person name="Lucas S."/>
            <person name="Salamov A."/>
            <person name="McFadden G.I."/>
            <person name="Lane C.E."/>
            <person name="Keeling P.J."/>
            <person name="Gray M.W."/>
            <person name="Grigoriev I.V."/>
            <person name="Archibald J.M."/>
        </authorList>
    </citation>
    <scope>NUCLEOTIDE SEQUENCE</scope>
    <source>
        <strain evidence="3">CCMP2712</strain>
    </source>
</reference>
<dbReference type="AlphaFoldDB" id="L1IV70"/>
<dbReference type="KEGG" id="gtt:GUITHDRAFT_154281"/>
<dbReference type="EnsemblProtists" id="EKX40002">
    <property type="protein sequence ID" value="EKX40002"/>
    <property type="gene ID" value="GUITHDRAFT_154281"/>
</dbReference>
<evidence type="ECO:0000313" key="1">
    <source>
        <dbReference type="EMBL" id="EKX40002.1"/>
    </source>
</evidence>
<dbReference type="HOGENOM" id="CLU_154914_1_0_1"/>
<organism evidence="1">
    <name type="scientific">Guillardia theta (strain CCMP2712)</name>
    <name type="common">Cryptophyte</name>
    <dbReference type="NCBI Taxonomy" id="905079"/>
    <lineage>
        <taxon>Eukaryota</taxon>
        <taxon>Cryptophyceae</taxon>
        <taxon>Pyrenomonadales</taxon>
        <taxon>Geminigeraceae</taxon>
        <taxon>Guillardia</taxon>
    </lineage>
</organism>
<accession>L1IV70</accession>
<dbReference type="PaxDb" id="55529-EKX40002"/>
<reference evidence="1 3" key="1">
    <citation type="journal article" date="2012" name="Nature">
        <title>Algal genomes reveal evolutionary mosaicism and the fate of nucleomorphs.</title>
        <authorList>
            <consortium name="DOE Joint Genome Institute"/>
            <person name="Curtis B.A."/>
            <person name="Tanifuji G."/>
            <person name="Burki F."/>
            <person name="Gruber A."/>
            <person name="Irimia M."/>
            <person name="Maruyama S."/>
            <person name="Arias M.C."/>
            <person name="Ball S.G."/>
            <person name="Gile G.H."/>
            <person name="Hirakawa Y."/>
            <person name="Hopkins J.F."/>
            <person name="Kuo A."/>
            <person name="Rensing S.A."/>
            <person name="Schmutz J."/>
            <person name="Symeonidi A."/>
            <person name="Elias M."/>
            <person name="Eveleigh R.J."/>
            <person name="Herman E.K."/>
            <person name="Klute M.J."/>
            <person name="Nakayama T."/>
            <person name="Obornik M."/>
            <person name="Reyes-Prieto A."/>
            <person name="Armbrust E.V."/>
            <person name="Aves S.J."/>
            <person name="Beiko R.G."/>
            <person name="Coutinho P."/>
            <person name="Dacks J.B."/>
            <person name="Durnford D.G."/>
            <person name="Fast N.M."/>
            <person name="Green B.R."/>
            <person name="Grisdale C.J."/>
            <person name="Hempel F."/>
            <person name="Henrissat B."/>
            <person name="Hoppner M.P."/>
            <person name="Ishida K."/>
            <person name="Kim E."/>
            <person name="Koreny L."/>
            <person name="Kroth P.G."/>
            <person name="Liu Y."/>
            <person name="Malik S.B."/>
            <person name="Maier U.G."/>
            <person name="McRose D."/>
            <person name="Mock T."/>
            <person name="Neilson J.A."/>
            <person name="Onodera N.T."/>
            <person name="Poole A.M."/>
            <person name="Pritham E.J."/>
            <person name="Richards T.A."/>
            <person name="Rocap G."/>
            <person name="Roy S.W."/>
            <person name="Sarai C."/>
            <person name="Schaack S."/>
            <person name="Shirato S."/>
            <person name="Slamovits C.H."/>
            <person name="Spencer D.F."/>
            <person name="Suzuki S."/>
            <person name="Worden A.Z."/>
            <person name="Zauner S."/>
            <person name="Barry K."/>
            <person name="Bell C."/>
            <person name="Bharti A.K."/>
            <person name="Crow J.A."/>
            <person name="Grimwood J."/>
            <person name="Kramer R."/>
            <person name="Lindquist E."/>
            <person name="Lucas S."/>
            <person name="Salamov A."/>
            <person name="McFadden G.I."/>
            <person name="Lane C.E."/>
            <person name="Keeling P.J."/>
            <person name="Gray M.W."/>
            <person name="Grigoriev I.V."/>
            <person name="Archibald J.M."/>
        </authorList>
    </citation>
    <scope>NUCLEOTIDE SEQUENCE</scope>
    <source>
        <strain evidence="1 3">CCMP2712</strain>
    </source>
</reference>
<name>L1IV70_GUITC</name>
<dbReference type="Proteomes" id="UP000011087">
    <property type="component" value="Unassembled WGS sequence"/>
</dbReference>